<evidence type="ECO:0000256" key="5">
    <source>
        <dbReference type="PIRSR" id="PIRSR601613-1"/>
    </source>
</evidence>
<keyword evidence="3 6" id="KW-0560">Oxidoreductase</keyword>
<dbReference type="PANTHER" id="PTHR43563:SF14">
    <property type="entry name" value="AMINE OXIDASE"/>
    <property type="match status" value="1"/>
</dbReference>
<dbReference type="SUPFAM" id="SSF51905">
    <property type="entry name" value="FAD/NAD(P)-binding domain"/>
    <property type="match status" value="1"/>
</dbReference>
<dbReference type="Pfam" id="PF13450">
    <property type="entry name" value="NAD_binding_8"/>
    <property type="match status" value="1"/>
</dbReference>
<feature type="domain" description="Amine oxidase" evidence="7">
    <location>
        <begin position="112"/>
        <end position="356"/>
    </location>
</feature>
<evidence type="ECO:0000313" key="8">
    <source>
        <dbReference type="EMBL" id="GMI05246.1"/>
    </source>
</evidence>
<evidence type="ECO:0000256" key="6">
    <source>
        <dbReference type="RuleBase" id="RU362067"/>
    </source>
</evidence>
<evidence type="ECO:0000256" key="2">
    <source>
        <dbReference type="ARBA" id="ARBA00005995"/>
    </source>
</evidence>
<dbReference type="Gene3D" id="3.50.50.60">
    <property type="entry name" value="FAD/NAD(P)-binding domain"/>
    <property type="match status" value="2"/>
</dbReference>
<comment type="similarity">
    <text evidence="2 6">Belongs to the flavin monoamine oxidase family.</text>
</comment>
<dbReference type="InterPro" id="IPR050703">
    <property type="entry name" value="Flavin_MAO"/>
</dbReference>
<dbReference type="EMBL" id="BRXX01000328">
    <property type="protein sequence ID" value="GMI05246.1"/>
    <property type="molecule type" value="Genomic_DNA"/>
</dbReference>
<comment type="cofactor">
    <cofactor evidence="1 6">
        <name>FAD</name>
        <dbReference type="ChEBI" id="CHEBI:57692"/>
    </cofactor>
</comment>
<feature type="binding site" evidence="5">
    <location>
        <position position="155"/>
    </location>
    <ligand>
        <name>FAD</name>
        <dbReference type="ChEBI" id="CHEBI:57692"/>
    </ligand>
</feature>
<dbReference type="PANTHER" id="PTHR43563">
    <property type="entry name" value="AMINE OXIDASE"/>
    <property type="match status" value="1"/>
</dbReference>
<evidence type="ECO:0000259" key="7">
    <source>
        <dbReference type="Pfam" id="PF01593"/>
    </source>
</evidence>
<sequence length="380" mass="40067">MASFVSSSPPPPIYDVVVVGSGIAGLLTAEMVLTSLPNSKVLVLERNNAVGGRAQVVSPNSPFDLGGAWSWSDDRLSKLTTRLGIKKFAQPSKGSDVILQDLYGGGQRVTTHTGGQLLACGPGAERIEGGVGGIPLTLSASIQEKGGEVKLNTEVKRVKVVDGIVTLNDDVQARYVVIAAPPQLIATNVEFDPPLPSSQLSTMLATQTWMHGTGKAIIEYALPWWSVSGLNLCSTGTSRLGGHIDVTWDNSDYTNGKYAIGMFVSEGATEDNVREEIEVIFGGDGEKVKGIERVTVKVWDDVGIKGLSASTATYGSETLRMELGGRVVFSGTETEDEHGHIEGAVISGERAAKTVLAKIKGDNDKMREGGECAGDIRAPA</sequence>
<evidence type="ECO:0000256" key="4">
    <source>
        <dbReference type="ARBA" id="ARBA00048448"/>
    </source>
</evidence>
<comment type="catalytic activity">
    <reaction evidence="4">
        <text>a secondary aliphatic amine + O2 + H2O = a primary amine + an aldehyde + H2O2</text>
        <dbReference type="Rhea" id="RHEA:26414"/>
        <dbReference type="ChEBI" id="CHEBI:15377"/>
        <dbReference type="ChEBI" id="CHEBI:15379"/>
        <dbReference type="ChEBI" id="CHEBI:16240"/>
        <dbReference type="ChEBI" id="CHEBI:17478"/>
        <dbReference type="ChEBI" id="CHEBI:58855"/>
        <dbReference type="ChEBI" id="CHEBI:65296"/>
        <dbReference type="EC" id="1.4.3.4"/>
    </reaction>
</comment>
<proteinExistence type="inferred from homology"/>
<feature type="binding site" evidence="5">
    <location>
        <position position="263"/>
    </location>
    <ligand>
        <name>substrate</name>
    </ligand>
</feature>
<dbReference type="Pfam" id="PF01593">
    <property type="entry name" value="Amino_oxidase"/>
    <property type="match status" value="1"/>
</dbReference>
<evidence type="ECO:0000313" key="9">
    <source>
        <dbReference type="Proteomes" id="UP001165160"/>
    </source>
</evidence>
<evidence type="ECO:0000256" key="1">
    <source>
        <dbReference type="ARBA" id="ARBA00001974"/>
    </source>
</evidence>
<dbReference type="PRINTS" id="PR00757">
    <property type="entry name" value="AMINEOXDASEF"/>
</dbReference>
<accession>A0A9W7F7C7</accession>
<dbReference type="AlphaFoldDB" id="A0A9W7F7C7"/>
<keyword evidence="6" id="KW-0274">FAD</keyword>
<dbReference type="Proteomes" id="UP001165160">
    <property type="component" value="Unassembled WGS sequence"/>
</dbReference>
<organism evidence="8 9">
    <name type="scientific">Triparma verrucosa</name>
    <dbReference type="NCBI Taxonomy" id="1606542"/>
    <lineage>
        <taxon>Eukaryota</taxon>
        <taxon>Sar</taxon>
        <taxon>Stramenopiles</taxon>
        <taxon>Ochrophyta</taxon>
        <taxon>Bolidophyceae</taxon>
        <taxon>Parmales</taxon>
        <taxon>Triparmaceae</taxon>
        <taxon>Triparma</taxon>
    </lineage>
</organism>
<comment type="caution">
    <text evidence="8">The sequence shown here is derived from an EMBL/GenBank/DDBJ whole genome shotgun (WGS) entry which is preliminary data.</text>
</comment>
<dbReference type="EC" id="1.4.3.-" evidence="6"/>
<dbReference type="GO" id="GO:0097621">
    <property type="term" value="F:monoamine oxidase activity"/>
    <property type="evidence" value="ECO:0007669"/>
    <property type="project" value="UniProtKB-EC"/>
</dbReference>
<dbReference type="InterPro" id="IPR002937">
    <property type="entry name" value="Amino_oxidase"/>
</dbReference>
<keyword evidence="9" id="KW-1185">Reference proteome</keyword>
<feature type="binding site" evidence="5">
    <location>
        <position position="333"/>
    </location>
    <ligand>
        <name>FAD</name>
        <dbReference type="ChEBI" id="CHEBI:57692"/>
    </ligand>
</feature>
<keyword evidence="6" id="KW-0285">Flavoprotein</keyword>
<protein>
    <recommendedName>
        <fullName evidence="6">Amine oxidase</fullName>
        <ecNumber evidence="6">1.4.3.-</ecNumber>
    </recommendedName>
</protein>
<gene>
    <name evidence="8" type="ORF">TrVE_jg3818</name>
</gene>
<reference evidence="9" key="1">
    <citation type="journal article" date="2023" name="Commun. Biol.">
        <title>Genome analysis of Parmales, the sister group of diatoms, reveals the evolutionary specialization of diatoms from phago-mixotrophs to photoautotrophs.</title>
        <authorList>
            <person name="Ban H."/>
            <person name="Sato S."/>
            <person name="Yoshikawa S."/>
            <person name="Yamada K."/>
            <person name="Nakamura Y."/>
            <person name="Ichinomiya M."/>
            <person name="Sato N."/>
            <person name="Blanc-Mathieu R."/>
            <person name="Endo H."/>
            <person name="Kuwata A."/>
            <person name="Ogata H."/>
        </authorList>
    </citation>
    <scope>NUCLEOTIDE SEQUENCE [LARGE SCALE GENOMIC DNA]</scope>
    <source>
        <strain evidence="9">NIES 3699</strain>
    </source>
</reference>
<dbReference type="InterPro" id="IPR036188">
    <property type="entry name" value="FAD/NAD-bd_sf"/>
</dbReference>
<evidence type="ECO:0000256" key="3">
    <source>
        <dbReference type="ARBA" id="ARBA00023002"/>
    </source>
</evidence>
<dbReference type="InterPro" id="IPR001613">
    <property type="entry name" value="Flavin_amine_oxidase"/>
</dbReference>
<name>A0A9W7F7C7_9STRA</name>